<sequence>MKVLATQTKSERTQAAILAAAEALFAKNGYERTTLRDIAALARIDPAMIIRYFDSKDALFARVATFDLMLPDLRTVERSAIGTTLVRHFLRVWEGERGNSGLAILLRSAASNEHAAKKLRELFKSQVMPALKYAGADAYAAERAGLVASQLLGLALCRYVLKLPPAVTMSREFIVAEVGKTIQRYVAGDE</sequence>
<dbReference type="KEGG" id="mbry:B1812_15310"/>
<organism evidence="4 5">
    <name type="scientific">Methylocystis bryophila</name>
    <dbReference type="NCBI Taxonomy" id="655015"/>
    <lineage>
        <taxon>Bacteria</taxon>
        <taxon>Pseudomonadati</taxon>
        <taxon>Pseudomonadota</taxon>
        <taxon>Alphaproteobacteria</taxon>
        <taxon>Hyphomicrobiales</taxon>
        <taxon>Methylocystaceae</taxon>
        <taxon>Methylocystis</taxon>
    </lineage>
</organism>
<dbReference type="Gene3D" id="1.10.10.60">
    <property type="entry name" value="Homeodomain-like"/>
    <property type="match status" value="1"/>
</dbReference>
<keyword evidence="5" id="KW-1185">Reference proteome</keyword>
<dbReference type="Pfam" id="PF17920">
    <property type="entry name" value="TetR_C_16"/>
    <property type="match status" value="1"/>
</dbReference>
<evidence type="ECO:0000313" key="4">
    <source>
        <dbReference type="EMBL" id="ARN82227.1"/>
    </source>
</evidence>
<dbReference type="InterPro" id="IPR050109">
    <property type="entry name" value="HTH-type_TetR-like_transc_reg"/>
</dbReference>
<evidence type="ECO:0000256" key="1">
    <source>
        <dbReference type="ARBA" id="ARBA00023125"/>
    </source>
</evidence>
<dbReference type="PRINTS" id="PR00455">
    <property type="entry name" value="HTHTETR"/>
</dbReference>
<dbReference type="STRING" id="655015.B1812_15310"/>
<dbReference type="EMBL" id="CP019948">
    <property type="protein sequence ID" value="ARN82227.1"/>
    <property type="molecule type" value="Genomic_DNA"/>
</dbReference>
<dbReference type="InterPro" id="IPR009057">
    <property type="entry name" value="Homeodomain-like_sf"/>
</dbReference>
<dbReference type="InterPro" id="IPR041678">
    <property type="entry name" value="TetR_C_16"/>
</dbReference>
<feature type="DNA-binding region" description="H-T-H motif" evidence="2">
    <location>
        <begin position="34"/>
        <end position="53"/>
    </location>
</feature>
<gene>
    <name evidence="4" type="ORF">B1812_15310</name>
</gene>
<accession>A0A1W6MXB1</accession>
<protein>
    <submittedName>
        <fullName evidence="4">TetR family transcriptional regulator</fullName>
    </submittedName>
</protein>
<proteinExistence type="predicted"/>
<dbReference type="RefSeq" id="WP_102938110.1">
    <property type="nucleotide sequence ID" value="NZ_AP027149.1"/>
</dbReference>
<dbReference type="InterPro" id="IPR036271">
    <property type="entry name" value="Tet_transcr_reg_TetR-rel_C_sf"/>
</dbReference>
<name>A0A1W6MXB1_9HYPH</name>
<feature type="domain" description="HTH tetR-type" evidence="3">
    <location>
        <begin position="11"/>
        <end position="71"/>
    </location>
</feature>
<evidence type="ECO:0000313" key="5">
    <source>
        <dbReference type="Proteomes" id="UP000193978"/>
    </source>
</evidence>
<dbReference type="PROSITE" id="PS50977">
    <property type="entry name" value="HTH_TETR_2"/>
    <property type="match status" value="1"/>
</dbReference>
<dbReference type="GO" id="GO:0003700">
    <property type="term" value="F:DNA-binding transcription factor activity"/>
    <property type="evidence" value="ECO:0007669"/>
    <property type="project" value="TreeGrafter"/>
</dbReference>
<dbReference type="PANTHER" id="PTHR30055">
    <property type="entry name" value="HTH-TYPE TRANSCRIPTIONAL REGULATOR RUTR"/>
    <property type="match status" value="1"/>
</dbReference>
<dbReference type="Proteomes" id="UP000193978">
    <property type="component" value="Chromosome"/>
</dbReference>
<dbReference type="GO" id="GO:0000976">
    <property type="term" value="F:transcription cis-regulatory region binding"/>
    <property type="evidence" value="ECO:0007669"/>
    <property type="project" value="TreeGrafter"/>
</dbReference>
<dbReference type="OrthoDB" id="2356263at2"/>
<evidence type="ECO:0000256" key="2">
    <source>
        <dbReference type="PROSITE-ProRule" id="PRU00335"/>
    </source>
</evidence>
<dbReference type="AlphaFoldDB" id="A0A1W6MXB1"/>
<dbReference type="PANTHER" id="PTHR30055:SF235">
    <property type="entry name" value="TRANSCRIPTIONAL REGULATORY PROTEIN"/>
    <property type="match status" value="1"/>
</dbReference>
<dbReference type="SUPFAM" id="SSF48498">
    <property type="entry name" value="Tetracyclin repressor-like, C-terminal domain"/>
    <property type="match status" value="1"/>
</dbReference>
<dbReference type="Gene3D" id="1.10.357.10">
    <property type="entry name" value="Tetracycline Repressor, domain 2"/>
    <property type="match status" value="1"/>
</dbReference>
<dbReference type="Pfam" id="PF00440">
    <property type="entry name" value="TetR_N"/>
    <property type="match status" value="1"/>
</dbReference>
<dbReference type="InterPro" id="IPR001647">
    <property type="entry name" value="HTH_TetR"/>
</dbReference>
<evidence type="ECO:0000259" key="3">
    <source>
        <dbReference type="PROSITE" id="PS50977"/>
    </source>
</evidence>
<reference evidence="4 5" key="1">
    <citation type="submission" date="2017-02" db="EMBL/GenBank/DDBJ databases">
        <authorList>
            <person name="Peterson S.W."/>
        </authorList>
    </citation>
    <scope>NUCLEOTIDE SEQUENCE [LARGE SCALE GENOMIC DNA]</scope>
    <source>
        <strain evidence="4 5">S285</strain>
    </source>
</reference>
<keyword evidence="1 2" id="KW-0238">DNA-binding</keyword>
<dbReference type="SUPFAM" id="SSF46689">
    <property type="entry name" value="Homeodomain-like"/>
    <property type="match status" value="1"/>
</dbReference>